<dbReference type="PROSITE" id="PS51184">
    <property type="entry name" value="JMJC"/>
    <property type="match status" value="1"/>
</dbReference>
<dbReference type="EMBL" id="CP021106">
    <property type="protein sequence ID" value="ARO88481.1"/>
    <property type="molecule type" value="Genomic_DNA"/>
</dbReference>
<dbReference type="AlphaFoldDB" id="A0A1W6SRP7"/>
<sequence>MKTGLLGGLSPRIFLRDYWQKKPLLVRNALPGFQGLLAPGDLIDLSCRDDTQSRLITQRNGKWQVGHGPFARRSFSRLPKKKWTLLVQDVNHFLPAARELLLKFNFIPHSRLDDLMVSYAPSGGGVGPHFDSYDVFLLQGMGRRIWQISAQRDKGLVEDAPLKILRDFRREQEWILESGDMLYLPPGYAHNGVAKDDCMTYSIGFRAPAHQELVTQFLIYLQDHAAIKGMYSDPDLTLQPHPGRIGSAMVDQAGTALDKIKWNRMDVELFIGTYLTEPKPYVFFMPPSDPLTEKKFVHEIRENGLQLDLKSRMLYRKKTIFLNGDAYTAGATTRRSLENLADRLILPTAKHFNDEALALCYQWYLYGYIEIAGRPAGIGT</sequence>
<dbReference type="InterPro" id="IPR039994">
    <property type="entry name" value="NO66-like"/>
</dbReference>
<evidence type="ECO:0000259" key="6">
    <source>
        <dbReference type="PROSITE" id="PS51184"/>
    </source>
</evidence>
<evidence type="ECO:0000256" key="5">
    <source>
        <dbReference type="ARBA" id="ARBA00023004"/>
    </source>
</evidence>
<keyword evidence="5" id="KW-0408">Iron</keyword>
<accession>A0A1W6SRP7</accession>
<dbReference type="InterPro" id="IPR003347">
    <property type="entry name" value="JmjC_dom"/>
</dbReference>
<dbReference type="RefSeq" id="WP_004179211.1">
    <property type="nucleotide sequence ID" value="NZ_CP021106.3"/>
</dbReference>
<keyword evidence="4" id="KW-0560">Oxidoreductase</keyword>
<evidence type="ECO:0000256" key="1">
    <source>
        <dbReference type="ARBA" id="ARBA00001954"/>
    </source>
</evidence>
<dbReference type="Gene3D" id="2.60.120.650">
    <property type="entry name" value="Cupin"/>
    <property type="match status" value="1"/>
</dbReference>
<dbReference type="Gene3D" id="3.40.366.30">
    <property type="entry name" value="50S ribosomal protein L16 arginine hydroxylase, Chain A, Domain 2"/>
    <property type="match status" value="1"/>
</dbReference>
<organism evidence="7 8">
    <name type="scientific">Nitrosospira lacus</name>
    <dbReference type="NCBI Taxonomy" id="1288494"/>
    <lineage>
        <taxon>Bacteria</taxon>
        <taxon>Pseudomonadati</taxon>
        <taxon>Pseudomonadota</taxon>
        <taxon>Betaproteobacteria</taxon>
        <taxon>Nitrosomonadales</taxon>
        <taxon>Nitrosomonadaceae</taxon>
        <taxon>Nitrosospira</taxon>
    </lineage>
</organism>
<dbReference type="InterPro" id="IPR046799">
    <property type="entry name" value="ROXA-like_wH"/>
</dbReference>
<evidence type="ECO:0000313" key="7">
    <source>
        <dbReference type="EMBL" id="ARO88481.1"/>
    </source>
</evidence>
<evidence type="ECO:0000256" key="4">
    <source>
        <dbReference type="ARBA" id="ARBA00023002"/>
    </source>
</evidence>
<evidence type="ECO:0000313" key="8">
    <source>
        <dbReference type="Proteomes" id="UP000012179"/>
    </source>
</evidence>
<keyword evidence="2" id="KW-0479">Metal-binding</keyword>
<dbReference type="eggNOG" id="COG2850">
    <property type="taxonomic scope" value="Bacteria"/>
</dbReference>
<dbReference type="Pfam" id="PF08007">
    <property type="entry name" value="JmjC_2"/>
    <property type="match status" value="1"/>
</dbReference>
<evidence type="ECO:0000256" key="3">
    <source>
        <dbReference type="ARBA" id="ARBA00022964"/>
    </source>
</evidence>
<keyword evidence="8" id="KW-1185">Reference proteome</keyword>
<dbReference type="KEGG" id="nlc:EBAPG3_012265"/>
<dbReference type="Proteomes" id="UP000012179">
    <property type="component" value="Chromosome"/>
</dbReference>
<dbReference type="Pfam" id="PF20514">
    <property type="entry name" value="WHD_ROXA"/>
    <property type="match status" value="1"/>
</dbReference>
<dbReference type="SMART" id="SM00558">
    <property type="entry name" value="JmjC"/>
    <property type="match status" value="1"/>
</dbReference>
<name>A0A1W6SRP7_9PROT</name>
<dbReference type="PANTHER" id="PTHR13096:SF8">
    <property type="entry name" value="RIBOSOMAL OXYGENASE 1"/>
    <property type="match status" value="1"/>
</dbReference>
<feature type="domain" description="JmjC" evidence="6">
    <location>
        <begin position="96"/>
        <end position="222"/>
    </location>
</feature>
<dbReference type="GO" id="GO:0016706">
    <property type="term" value="F:2-oxoglutarate-dependent dioxygenase activity"/>
    <property type="evidence" value="ECO:0007669"/>
    <property type="project" value="TreeGrafter"/>
</dbReference>
<protein>
    <submittedName>
        <fullName evidence="7">Cupin</fullName>
    </submittedName>
</protein>
<gene>
    <name evidence="7" type="ORF">EBAPG3_012265</name>
</gene>
<proteinExistence type="predicted"/>
<reference evidence="7 8" key="1">
    <citation type="journal article" date="2015" name="Int. J. Syst. Evol. Microbiol.">
        <title>Nitrosospira lacus sp. nov., a psychrotolerant, ammonia-oxidizing bacterium from sandy lake sediment.</title>
        <authorList>
            <person name="Urakawa H."/>
            <person name="Garcia J.C."/>
            <person name="Nielsen J.L."/>
            <person name="Le V.Q."/>
            <person name="Kozlowski J.A."/>
            <person name="Stein L.Y."/>
            <person name="Lim C.K."/>
            <person name="Pommerening-Roser A."/>
            <person name="Martens-Habbena W."/>
            <person name="Stahl D.A."/>
            <person name="Klotz M.G."/>
        </authorList>
    </citation>
    <scope>NUCLEOTIDE SEQUENCE [LARGE SCALE GENOMIC DNA]</scope>
    <source>
        <strain evidence="7 8">APG3</strain>
    </source>
</reference>
<keyword evidence="3" id="KW-0223">Dioxygenase</keyword>
<dbReference type="SUPFAM" id="SSF51197">
    <property type="entry name" value="Clavaminate synthase-like"/>
    <property type="match status" value="1"/>
</dbReference>
<dbReference type="OrthoDB" id="9764016at2"/>
<dbReference type="PANTHER" id="PTHR13096">
    <property type="entry name" value="MINA53 MYC INDUCED NUCLEAR ANTIGEN"/>
    <property type="match status" value="1"/>
</dbReference>
<dbReference type="GO" id="GO:0046872">
    <property type="term" value="F:metal ion binding"/>
    <property type="evidence" value="ECO:0007669"/>
    <property type="project" value="UniProtKB-KW"/>
</dbReference>
<comment type="cofactor">
    <cofactor evidence="1">
        <name>Fe(2+)</name>
        <dbReference type="ChEBI" id="CHEBI:29033"/>
    </cofactor>
</comment>
<evidence type="ECO:0000256" key="2">
    <source>
        <dbReference type="ARBA" id="ARBA00022723"/>
    </source>
</evidence>